<sequence length="53" mass="5613">MTDIIIGAILIAAVILASIKIYKNHKNGGCCGNCSGCSGCAKQNDTHYKSRKK</sequence>
<accession>A0A949NGC5</accession>
<reference evidence="1" key="1">
    <citation type="submission" date="2021-06" db="EMBL/GenBank/DDBJ databases">
        <title>Description of novel taxa of the family Lachnospiraceae.</title>
        <authorList>
            <person name="Chaplin A.V."/>
            <person name="Sokolova S.R."/>
            <person name="Pikina A.P."/>
            <person name="Korzhanova M."/>
            <person name="Belova V."/>
            <person name="Korostin D."/>
            <person name="Efimov B.A."/>
        </authorList>
    </citation>
    <scope>NUCLEOTIDE SEQUENCE</scope>
    <source>
        <strain evidence="1">ASD5720</strain>
    </source>
</reference>
<keyword evidence="2" id="KW-1185">Reference proteome</keyword>
<dbReference type="Proteomes" id="UP000712157">
    <property type="component" value="Unassembled WGS sequence"/>
</dbReference>
<dbReference type="Pfam" id="PF12669">
    <property type="entry name" value="FeoB_associated"/>
    <property type="match status" value="1"/>
</dbReference>
<dbReference type="RefSeq" id="WP_158347799.1">
    <property type="nucleotide sequence ID" value="NZ_JAHQCW010000062.1"/>
</dbReference>
<name>A0A949NGC5_9FIRM</name>
<evidence type="ECO:0000313" key="1">
    <source>
        <dbReference type="EMBL" id="MBU9739486.1"/>
    </source>
</evidence>
<protein>
    <submittedName>
        <fullName evidence="1">FeoB-associated Cys-rich membrane protein</fullName>
    </submittedName>
</protein>
<organism evidence="1 2">
    <name type="scientific">Diplocloster agilis</name>
    <dbReference type="NCBI Taxonomy" id="2850323"/>
    <lineage>
        <taxon>Bacteria</taxon>
        <taxon>Bacillati</taxon>
        <taxon>Bacillota</taxon>
        <taxon>Clostridia</taxon>
        <taxon>Lachnospirales</taxon>
        <taxon>Lachnospiraceae</taxon>
        <taxon>Diplocloster</taxon>
    </lineage>
</organism>
<comment type="caution">
    <text evidence="1">The sequence shown here is derived from an EMBL/GenBank/DDBJ whole genome shotgun (WGS) entry which is preliminary data.</text>
</comment>
<dbReference type="AlphaFoldDB" id="A0A949NGC5"/>
<evidence type="ECO:0000313" key="2">
    <source>
        <dbReference type="Proteomes" id="UP000712157"/>
    </source>
</evidence>
<proteinExistence type="predicted"/>
<gene>
    <name evidence="1" type="ORF">KTH89_23405</name>
</gene>
<dbReference type="EMBL" id="JAHQCW010000062">
    <property type="protein sequence ID" value="MBU9739486.1"/>
    <property type="molecule type" value="Genomic_DNA"/>
</dbReference>